<dbReference type="InterPro" id="IPR011659">
    <property type="entry name" value="WD40"/>
</dbReference>
<comment type="similarity">
    <text evidence="1">Belongs to the TolB family.</text>
</comment>
<dbReference type="SUPFAM" id="SSF69304">
    <property type="entry name" value="Tricorn protease N-terminal domain"/>
    <property type="match status" value="1"/>
</dbReference>
<evidence type="ECO:0000313" key="2">
    <source>
        <dbReference type="EMBL" id="KUK86831.1"/>
    </source>
</evidence>
<dbReference type="PANTHER" id="PTHR36842">
    <property type="entry name" value="PROTEIN TOLB HOMOLOG"/>
    <property type="match status" value="1"/>
</dbReference>
<dbReference type="PANTHER" id="PTHR36842:SF1">
    <property type="entry name" value="PROTEIN TOLB"/>
    <property type="match status" value="1"/>
</dbReference>
<organism evidence="2 3">
    <name type="scientific">candidate division TA06 bacterium 34_109</name>
    <dbReference type="NCBI Taxonomy" id="1635277"/>
    <lineage>
        <taxon>Bacteria</taxon>
        <taxon>Bacteria division TA06</taxon>
    </lineage>
</organism>
<gene>
    <name evidence="2" type="ORF">XE03_1194</name>
</gene>
<dbReference type="EMBL" id="LGGX01000011">
    <property type="protein sequence ID" value="KUK86831.1"/>
    <property type="molecule type" value="Genomic_DNA"/>
</dbReference>
<dbReference type="AlphaFoldDB" id="A0A117M6C7"/>
<protein>
    <submittedName>
        <fullName evidence="2">WD40-like beta Propeller containing protein</fullName>
    </submittedName>
</protein>
<dbReference type="InterPro" id="IPR011042">
    <property type="entry name" value="6-blade_b-propeller_TolB-like"/>
</dbReference>
<dbReference type="Gene3D" id="2.120.10.30">
    <property type="entry name" value="TolB, C-terminal domain"/>
    <property type="match status" value="1"/>
</dbReference>
<reference evidence="3" key="1">
    <citation type="journal article" date="2015" name="MBio">
        <title>Genome-Resolved Metagenomic Analysis Reveals Roles for Candidate Phyla and Other Microbial Community Members in Biogeochemical Transformations in Oil Reservoirs.</title>
        <authorList>
            <person name="Hu P."/>
            <person name="Tom L."/>
            <person name="Singh A."/>
            <person name="Thomas B.C."/>
            <person name="Baker B.J."/>
            <person name="Piceno Y.M."/>
            <person name="Andersen G.L."/>
            <person name="Banfield J.F."/>
        </authorList>
    </citation>
    <scope>NUCLEOTIDE SEQUENCE [LARGE SCALE GENOMIC DNA]</scope>
</reference>
<sequence length="945" mass="110427">MKSSLKKSIIFFILFSFLFIFSQTTNFGKNKIQYKDYGWKVGYTEHFNIYYAKGADSLFNFVSIVAESSITSLEKEFNYKIKKRIPMVIYKSHKDFEETNITVEILDEFVGGFTESVKNRVVLPFTGSYEDMRHVVNHELVHALQFQLLYEGSGTSAIIGSVVYDIPLWFIEGSAEFYSVEFDEETDMYMRDALLNDGYIDLVTLSSYYGGFYIYKAGQMVLKYISERYGREKIPEIYKDIKSSKSFYKSLEKKCGITLERLDYDFKNYLKERYFPLVKERDLSIKNGKSILGDFIKTSTYNVSPSISPDGNYVAFISEKYGYFDIYLLPVFNPEKKRKILPRNFVKNYESFHLSYGNLNWSKDSKNLVFSLRSGKDEIIFLYDVEKRKITKKIKLNADGVYSPSLDFKNERVVYTKQIDGRNDICIYDMKKGKEEILTEDMFDDISPYFYNDSTLIFLSDRTTSEGVWHYGDYKLYFYHLKSKKIENVQIDYKLGKKFYPVNDSLIIFSSYIDFISDVYLYNLKSKEIKRLTNSVTGTFNPTITKDLSKMVFSYFKGFAMDLILINEPLKYTYQVKSEQKFKDYVLKSVNFENRKTVYTSKNIPLTFSIDWAAGAFSYSPISGFLGLLDVGISDIMGDNRIYIQMQKLSVTGAGYLSLQYWYLKNRMDFAFLYFNLKEEYLYNFYSTVSQSYNGGGILLRYPLDRYKRIDFENDLFKYSLDFNQFYTDTTIITNIYSSLFTNHILSFVYDNAIWGEYGPVNGELARVDLGFSFDIFSDSSNLLYNGGFYSFDLRKYFVTTPRSQFATKLYYEQNFGPYPSYSYIGGAGTLRGYSDYQFYGKVVGYSNNEWRFPLIDAIKFSVLNIGFYNIRGVGFIDLGFAKDDLKKLRLITTDFLLDDLKVGFGVGLRMNLYLAILKFDIAKNTDLWRVSKETYYHLSFGSDF</sequence>
<proteinExistence type="inferred from homology"/>
<dbReference type="Gene3D" id="2.40.160.50">
    <property type="entry name" value="membrane protein fhac: a member of the omp85/tpsb transporter family"/>
    <property type="match status" value="1"/>
</dbReference>
<accession>A0A117M6C7</accession>
<comment type="caution">
    <text evidence="2">The sequence shown here is derived from an EMBL/GenBank/DDBJ whole genome shotgun (WGS) entry which is preliminary data.</text>
</comment>
<dbReference type="Proteomes" id="UP000053467">
    <property type="component" value="Unassembled WGS sequence"/>
</dbReference>
<evidence type="ECO:0000256" key="1">
    <source>
        <dbReference type="ARBA" id="ARBA00009820"/>
    </source>
</evidence>
<evidence type="ECO:0000313" key="3">
    <source>
        <dbReference type="Proteomes" id="UP000053467"/>
    </source>
</evidence>
<dbReference type="Pfam" id="PF07676">
    <property type="entry name" value="PD40"/>
    <property type="match status" value="1"/>
</dbReference>
<name>A0A117M6C7_UNCT6</name>